<dbReference type="Gene3D" id="1.20.1070.10">
    <property type="entry name" value="Rhodopsin 7-helix transmembrane proteins"/>
    <property type="match status" value="1"/>
</dbReference>
<gene>
    <name evidence="7" type="ORF">C0Q70_16177</name>
</gene>
<feature type="transmembrane region" description="Helical" evidence="5">
    <location>
        <begin position="55"/>
        <end position="75"/>
    </location>
</feature>
<dbReference type="Proteomes" id="UP000245119">
    <property type="component" value="Linkage Group LG10"/>
</dbReference>
<evidence type="ECO:0000259" key="6">
    <source>
        <dbReference type="PROSITE" id="PS50261"/>
    </source>
</evidence>
<dbReference type="Pfam" id="PF00002">
    <property type="entry name" value="7tm_2"/>
    <property type="match status" value="1"/>
</dbReference>
<proteinExistence type="predicted"/>
<dbReference type="GO" id="GO:0005886">
    <property type="term" value="C:plasma membrane"/>
    <property type="evidence" value="ECO:0007669"/>
    <property type="project" value="TreeGrafter"/>
</dbReference>
<evidence type="ECO:0000256" key="5">
    <source>
        <dbReference type="SAM" id="Phobius"/>
    </source>
</evidence>
<dbReference type="PANTHER" id="PTHR23112">
    <property type="entry name" value="G PROTEIN-COUPLED RECEPTOR 157-RELATED"/>
    <property type="match status" value="1"/>
</dbReference>
<keyword evidence="2 5" id="KW-0812">Transmembrane</keyword>
<evidence type="ECO:0000256" key="1">
    <source>
        <dbReference type="ARBA" id="ARBA00004141"/>
    </source>
</evidence>
<dbReference type="SUPFAM" id="SSF81321">
    <property type="entry name" value="Family A G protein-coupled receptor-like"/>
    <property type="match status" value="1"/>
</dbReference>
<keyword evidence="8" id="KW-1185">Reference proteome</keyword>
<dbReference type="InterPro" id="IPR000848">
    <property type="entry name" value="GPCR_cAMP"/>
</dbReference>
<evidence type="ECO:0000256" key="2">
    <source>
        <dbReference type="ARBA" id="ARBA00022692"/>
    </source>
</evidence>
<comment type="subcellular location">
    <subcellularLocation>
        <location evidence="1">Membrane</location>
        <topology evidence="1">Multi-pass membrane protein</topology>
    </subcellularLocation>
</comment>
<dbReference type="GO" id="GO:0030552">
    <property type="term" value="F:cAMP binding"/>
    <property type="evidence" value="ECO:0007669"/>
    <property type="project" value="InterPro"/>
</dbReference>
<organism evidence="7 8">
    <name type="scientific">Pomacea canaliculata</name>
    <name type="common">Golden apple snail</name>
    <dbReference type="NCBI Taxonomy" id="400727"/>
    <lineage>
        <taxon>Eukaryota</taxon>
        <taxon>Metazoa</taxon>
        <taxon>Spiralia</taxon>
        <taxon>Lophotrochozoa</taxon>
        <taxon>Mollusca</taxon>
        <taxon>Gastropoda</taxon>
        <taxon>Caenogastropoda</taxon>
        <taxon>Architaenioglossa</taxon>
        <taxon>Ampullarioidea</taxon>
        <taxon>Ampullariidae</taxon>
        <taxon>Pomacea</taxon>
    </lineage>
</organism>
<accession>A0A2T7NP20</accession>
<comment type="caution">
    <text evidence="7">The sequence shown here is derived from an EMBL/GenBank/DDBJ whole genome shotgun (WGS) entry which is preliminary data.</text>
</comment>
<dbReference type="InterPro" id="IPR017981">
    <property type="entry name" value="GPCR_2-like_7TM"/>
</dbReference>
<keyword evidence="3 5" id="KW-1133">Transmembrane helix</keyword>
<dbReference type="GO" id="GO:0004930">
    <property type="term" value="F:G protein-coupled receptor activity"/>
    <property type="evidence" value="ECO:0007669"/>
    <property type="project" value="InterPro"/>
</dbReference>
<reference evidence="7 8" key="1">
    <citation type="submission" date="2018-04" db="EMBL/GenBank/DDBJ databases">
        <title>The genome of golden apple snail Pomacea canaliculata provides insight into stress tolerance and invasive adaptation.</title>
        <authorList>
            <person name="Liu C."/>
            <person name="Liu B."/>
            <person name="Ren Y."/>
            <person name="Zhang Y."/>
            <person name="Wang H."/>
            <person name="Li S."/>
            <person name="Jiang F."/>
            <person name="Yin L."/>
            <person name="Zhang G."/>
            <person name="Qian W."/>
            <person name="Fan W."/>
        </authorList>
    </citation>
    <scope>NUCLEOTIDE SEQUENCE [LARGE SCALE GENOMIC DNA]</scope>
    <source>
        <strain evidence="7">SZHN2017</strain>
        <tissue evidence="7">Muscle</tissue>
    </source>
</reference>
<dbReference type="EMBL" id="PZQS01000010">
    <property type="protein sequence ID" value="PVD22917.1"/>
    <property type="molecule type" value="Genomic_DNA"/>
</dbReference>
<feature type="transmembrane region" description="Helical" evidence="5">
    <location>
        <begin position="184"/>
        <end position="207"/>
    </location>
</feature>
<protein>
    <recommendedName>
        <fullName evidence="6">G-protein coupled receptors family 2 profile 2 domain-containing protein</fullName>
    </recommendedName>
</protein>
<keyword evidence="4 5" id="KW-0472">Membrane</keyword>
<dbReference type="OrthoDB" id="100006at2759"/>
<dbReference type="AlphaFoldDB" id="A0A2T7NP20"/>
<feature type="domain" description="G-protein coupled receptors family 2 profile 2" evidence="6">
    <location>
        <begin position="20"/>
        <end position="204"/>
    </location>
</feature>
<feature type="transmembrane region" description="Helical" evidence="5">
    <location>
        <begin position="131"/>
        <end position="152"/>
    </location>
</feature>
<name>A0A2T7NP20_POMCA</name>
<dbReference type="PRINTS" id="PR00247">
    <property type="entry name" value="GPCRCAMP"/>
</dbReference>
<evidence type="ECO:0000256" key="4">
    <source>
        <dbReference type="ARBA" id="ARBA00023136"/>
    </source>
</evidence>
<dbReference type="PANTHER" id="PTHR23112:SF47">
    <property type="entry name" value="G-PROTEIN COUPLED RECEPTOR 157"/>
    <property type="match status" value="1"/>
</dbReference>
<dbReference type="InterPro" id="IPR000832">
    <property type="entry name" value="GPCR_2_secretin-like"/>
</dbReference>
<sequence length="321" mass="36700">MENVSAYHSNATLKAVDAVFIILTNITSFTSIVCCLAVIAFYWKWPHLRTTPRKLLLHLCLANFVQCFGSMLQALTYFQSLKFPDERDLICESAASISVMGQVASAMWTCAITVHLFIAITLRAVDLADKLVIIFYIFGWGVPLMVAISAGIADVYGYDITDILYFDHPTVCWISDKVTNKLDWYLITIEGWVIATYFITTLLFNVINFSVICKAFGDNAQGLANFLLFCFTTIQIRLRMYRAARMCFSCFGLWCRKQRRRLADDKWLPRPIVRMRVMKTAKRRSVDGSDLDISGISLDLPTQEELDEIIKHTEDEVLFQR</sequence>
<feature type="transmembrane region" description="Helical" evidence="5">
    <location>
        <begin position="95"/>
        <end position="119"/>
    </location>
</feature>
<evidence type="ECO:0000313" key="8">
    <source>
        <dbReference type="Proteomes" id="UP000245119"/>
    </source>
</evidence>
<dbReference type="GO" id="GO:0007166">
    <property type="term" value="P:cell surface receptor signaling pathway"/>
    <property type="evidence" value="ECO:0007669"/>
    <property type="project" value="InterPro"/>
</dbReference>
<dbReference type="PROSITE" id="PS50261">
    <property type="entry name" value="G_PROTEIN_RECEP_F2_4"/>
    <property type="match status" value="1"/>
</dbReference>
<feature type="transmembrane region" description="Helical" evidence="5">
    <location>
        <begin position="20"/>
        <end position="43"/>
    </location>
</feature>
<dbReference type="GO" id="GO:0007189">
    <property type="term" value="P:adenylate cyclase-activating G protein-coupled receptor signaling pathway"/>
    <property type="evidence" value="ECO:0007669"/>
    <property type="project" value="TreeGrafter"/>
</dbReference>
<evidence type="ECO:0000313" key="7">
    <source>
        <dbReference type="EMBL" id="PVD22917.1"/>
    </source>
</evidence>
<evidence type="ECO:0000256" key="3">
    <source>
        <dbReference type="ARBA" id="ARBA00022989"/>
    </source>
</evidence>